<dbReference type="InterPro" id="IPR058790">
    <property type="entry name" value="BSH_CusB"/>
</dbReference>
<dbReference type="GO" id="GO:0022857">
    <property type="term" value="F:transmembrane transporter activity"/>
    <property type="evidence" value="ECO:0007669"/>
    <property type="project" value="InterPro"/>
</dbReference>
<comment type="similarity">
    <text evidence="1">Belongs to the membrane fusion protein (MFP) (TC 8.A.1) family.</text>
</comment>
<dbReference type="Gene3D" id="2.40.30.170">
    <property type="match status" value="1"/>
</dbReference>
<evidence type="ECO:0000256" key="1">
    <source>
        <dbReference type="ARBA" id="ARBA00009477"/>
    </source>
</evidence>
<dbReference type="Pfam" id="PF19335">
    <property type="entry name" value="HMBD"/>
    <property type="match status" value="1"/>
</dbReference>
<evidence type="ECO:0000313" key="9">
    <source>
        <dbReference type="Proteomes" id="UP000288096"/>
    </source>
</evidence>
<proteinExistence type="inferred from homology"/>
<dbReference type="Pfam" id="PF25919">
    <property type="entry name" value="BSH_CusB"/>
    <property type="match status" value="1"/>
</dbReference>
<dbReference type="GO" id="GO:0046914">
    <property type="term" value="F:transition metal ion binding"/>
    <property type="evidence" value="ECO:0007669"/>
    <property type="project" value="TreeGrafter"/>
</dbReference>
<dbReference type="RefSeq" id="WP_231714463.1">
    <property type="nucleotide sequence ID" value="NZ_BEXT01000001.1"/>
</dbReference>
<dbReference type="PANTHER" id="PTHR30097:SF15">
    <property type="entry name" value="CATION EFFLUX SYSTEM PROTEIN CUSB"/>
    <property type="match status" value="1"/>
</dbReference>
<dbReference type="GO" id="GO:0015679">
    <property type="term" value="P:plasma membrane copper ion transport"/>
    <property type="evidence" value="ECO:0007669"/>
    <property type="project" value="TreeGrafter"/>
</dbReference>
<dbReference type="InterPro" id="IPR058649">
    <property type="entry name" value="CzcB_C"/>
</dbReference>
<evidence type="ECO:0000256" key="2">
    <source>
        <dbReference type="ARBA" id="ARBA00022448"/>
    </source>
</evidence>
<keyword evidence="2" id="KW-0813">Transport</keyword>
<evidence type="ECO:0000259" key="6">
    <source>
        <dbReference type="Pfam" id="PF25954"/>
    </source>
</evidence>
<dbReference type="GO" id="GO:0030288">
    <property type="term" value="C:outer membrane-bounded periplasmic space"/>
    <property type="evidence" value="ECO:0007669"/>
    <property type="project" value="TreeGrafter"/>
</dbReference>
<accession>A0A401FVS6</accession>
<name>A0A401FVS6_9BACT</name>
<gene>
    <name evidence="8" type="ORF">DENIS_2013</name>
</gene>
<dbReference type="InterPro" id="IPR058792">
    <property type="entry name" value="Beta-barrel_RND_2"/>
</dbReference>
<dbReference type="NCBIfam" id="TIGR01730">
    <property type="entry name" value="RND_mfp"/>
    <property type="match status" value="1"/>
</dbReference>
<feature type="compositionally biased region" description="Acidic residues" evidence="3">
    <location>
        <begin position="467"/>
        <end position="478"/>
    </location>
</feature>
<organism evidence="8 9">
    <name type="scientific">Desulfonema ishimotonii</name>
    <dbReference type="NCBI Taxonomy" id="45657"/>
    <lineage>
        <taxon>Bacteria</taxon>
        <taxon>Pseudomonadati</taxon>
        <taxon>Thermodesulfobacteriota</taxon>
        <taxon>Desulfobacteria</taxon>
        <taxon>Desulfobacterales</taxon>
        <taxon>Desulfococcaceae</taxon>
        <taxon>Desulfonema</taxon>
    </lineage>
</organism>
<evidence type="ECO:0000256" key="3">
    <source>
        <dbReference type="SAM" id="MobiDB-lite"/>
    </source>
</evidence>
<comment type="caution">
    <text evidence="8">The sequence shown here is derived from an EMBL/GenBank/DDBJ whole genome shotgun (WGS) entry which is preliminary data.</text>
</comment>
<evidence type="ECO:0000259" key="7">
    <source>
        <dbReference type="Pfam" id="PF25975"/>
    </source>
</evidence>
<dbReference type="AlphaFoldDB" id="A0A401FVS6"/>
<dbReference type="InterPro" id="IPR045800">
    <property type="entry name" value="HMBD"/>
</dbReference>
<dbReference type="GO" id="GO:0060003">
    <property type="term" value="P:copper ion export"/>
    <property type="evidence" value="ECO:0007669"/>
    <property type="project" value="TreeGrafter"/>
</dbReference>
<dbReference type="Pfam" id="PF25975">
    <property type="entry name" value="CzcB_C"/>
    <property type="match status" value="1"/>
</dbReference>
<dbReference type="InterPro" id="IPR006143">
    <property type="entry name" value="RND_pump_MFP"/>
</dbReference>
<dbReference type="EMBL" id="BEXT01000001">
    <property type="protein sequence ID" value="GBC61053.1"/>
    <property type="molecule type" value="Genomic_DNA"/>
</dbReference>
<reference evidence="9" key="1">
    <citation type="submission" date="2017-11" db="EMBL/GenBank/DDBJ databases">
        <authorList>
            <person name="Watanabe M."/>
            <person name="Kojima H."/>
        </authorList>
    </citation>
    <scope>NUCLEOTIDE SEQUENCE [LARGE SCALE GENOMIC DNA]</scope>
    <source>
        <strain evidence="9">Tokyo 01</strain>
    </source>
</reference>
<feature type="domain" description="Heavy metal binding" evidence="4">
    <location>
        <begin position="51"/>
        <end position="76"/>
    </location>
</feature>
<dbReference type="Proteomes" id="UP000288096">
    <property type="component" value="Unassembled WGS sequence"/>
</dbReference>
<evidence type="ECO:0000313" key="8">
    <source>
        <dbReference type="EMBL" id="GBC61053.1"/>
    </source>
</evidence>
<dbReference type="Gene3D" id="2.40.420.20">
    <property type="match status" value="1"/>
</dbReference>
<sequence length="478" mass="53440">MPIRAIVITAVITAALTWGALYMTGYHMAHTAVTDGNSGEPLMGGAGPQLWTCGMHPWIITEEPGLCPICNMELTPRRDDTTASGDSGERKIAWWRAPMDPMEIYESPGKSKMGMDLVPVYEDDLIGGVEIRINPVTEQNMGVRTAKVEKGRLNHTIRTYGHITYDETRTAQISPKVNGWLEKLYASFTGEPVEKDQPLFEIYSPQLLAAQEEYLTAFRNHRRNPGTRSREMRDSARRRLSYFDVAESEIQAIEAKDDVKKTVMIRSPFRGVVTHKNAVEGGFVRAGTNVYTIADLSRVWVEAHIYEYELDRVAKGQEAEMTLPYHPGKVFRGKVAYIYPWLQQKTRDVVIRLEFENPDLELKPDMYADVRIQTIGKGDGLIIPSEAVIRSGERNVVFVAQGNGRFTPRETTLGMSLDGGRIQILSGLAPGESVVTSGQFLLDSESKLKEAVQKMMAARSEPVGPETAEEDDFFGDME</sequence>
<dbReference type="PANTHER" id="PTHR30097">
    <property type="entry name" value="CATION EFFLUX SYSTEM PROTEIN CUSB"/>
    <property type="match status" value="1"/>
</dbReference>
<feature type="domain" description="CusB-like beta-barrel" evidence="6">
    <location>
        <begin position="298"/>
        <end position="373"/>
    </location>
</feature>
<feature type="domain" description="CzcB-like C-terminal circularly permuted SH3-like" evidence="7">
    <location>
        <begin position="382"/>
        <end position="442"/>
    </location>
</feature>
<feature type="domain" description="CusB-like barrel-sandwich hybrid" evidence="5">
    <location>
        <begin position="171"/>
        <end position="294"/>
    </location>
</feature>
<dbReference type="SUPFAM" id="SSF111369">
    <property type="entry name" value="HlyD-like secretion proteins"/>
    <property type="match status" value="1"/>
</dbReference>
<dbReference type="InterPro" id="IPR051909">
    <property type="entry name" value="MFP_Cation_Efflux"/>
</dbReference>
<feature type="region of interest" description="Disordered" evidence="3">
    <location>
        <begin position="457"/>
        <end position="478"/>
    </location>
</feature>
<evidence type="ECO:0000259" key="4">
    <source>
        <dbReference type="Pfam" id="PF19335"/>
    </source>
</evidence>
<evidence type="ECO:0000259" key="5">
    <source>
        <dbReference type="Pfam" id="PF25919"/>
    </source>
</evidence>
<reference evidence="9" key="2">
    <citation type="submission" date="2019-01" db="EMBL/GenBank/DDBJ databases">
        <title>Genome sequence of Desulfonema ishimotonii strain Tokyo 01.</title>
        <authorList>
            <person name="Fukui M."/>
        </authorList>
    </citation>
    <scope>NUCLEOTIDE SEQUENCE [LARGE SCALE GENOMIC DNA]</scope>
    <source>
        <strain evidence="9">Tokyo 01</strain>
    </source>
</reference>
<dbReference type="GO" id="GO:0016020">
    <property type="term" value="C:membrane"/>
    <property type="evidence" value="ECO:0007669"/>
    <property type="project" value="InterPro"/>
</dbReference>
<protein>
    <submittedName>
        <fullName evidence="8">Efflux RND transporter periplasmic adaptor subun it</fullName>
    </submittedName>
</protein>
<dbReference type="FunFam" id="2.40.30.170:FF:000010">
    <property type="entry name" value="Efflux RND transporter periplasmic adaptor subunit"/>
    <property type="match status" value="1"/>
</dbReference>
<dbReference type="Gene3D" id="6.10.140.730">
    <property type="match status" value="1"/>
</dbReference>
<keyword evidence="9" id="KW-1185">Reference proteome</keyword>
<dbReference type="Pfam" id="PF25954">
    <property type="entry name" value="Beta-barrel_RND_2"/>
    <property type="match status" value="1"/>
</dbReference>